<evidence type="ECO:0000313" key="3">
    <source>
        <dbReference type="Proteomes" id="UP000408482"/>
    </source>
</evidence>
<dbReference type="InterPro" id="IPR045006">
    <property type="entry name" value="CHLI-like"/>
</dbReference>
<dbReference type="GO" id="GO:0016887">
    <property type="term" value="F:ATP hydrolysis activity"/>
    <property type="evidence" value="ECO:0007669"/>
    <property type="project" value="InterPro"/>
</dbReference>
<sequence length="319" mass="35495">MMREKTYDYPFTAIVGQEPMKEAILINLVNPSAGGVLIRGQKGTAKTTAVRAIPGLMKDCRVVEIPANATEDRVAGTIDIEAALKDGEKQFQPGLLKEADGNILYVDEINLLDDHIVDLLLDAAATGRNTVEREGISCTHSARFVLIGSMNPEEGKLRPQLLDRFGMVVDVEAETDVDKRVQIIENRMAYEKNPGYFCRKYKESQEELSERIRSAREFLPTVRVPKELLRLAAQICVAYGTDGHRADIGMIRTAQTIAALEGRKKASREDLERAARYVLPHRMRKNPLEDGQMDPQVMEEILSVGKKSSREPEASGEGD</sequence>
<dbReference type="Gene3D" id="3.40.50.300">
    <property type="entry name" value="P-loop containing nucleotide triphosphate hydrolases"/>
    <property type="match status" value="1"/>
</dbReference>
<protein>
    <submittedName>
        <fullName evidence="2">Magnesium-chelatase 38 kDa subunit</fullName>
        <ecNumber evidence="2">6.6.1.1</ecNumber>
    </submittedName>
</protein>
<keyword evidence="2" id="KW-0436">Ligase</keyword>
<dbReference type="Pfam" id="PF17863">
    <property type="entry name" value="AAA_lid_2"/>
    <property type="match status" value="1"/>
</dbReference>
<dbReference type="PANTHER" id="PTHR32039">
    <property type="entry name" value="MAGNESIUM-CHELATASE SUBUNIT CHLI"/>
    <property type="match status" value="1"/>
</dbReference>
<dbReference type="Proteomes" id="UP000408482">
    <property type="component" value="Unassembled WGS sequence"/>
</dbReference>
<dbReference type="GO" id="GO:0005524">
    <property type="term" value="F:ATP binding"/>
    <property type="evidence" value="ECO:0007669"/>
    <property type="project" value="InterPro"/>
</dbReference>
<dbReference type="InterPro" id="IPR003593">
    <property type="entry name" value="AAA+_ATPase"/>
</dbReference>
<dbReference type="AlphaFoldDB" id="A0A564VTU6"/>
<keyword evidence="3" id="KW-1185">Reference proteome</keyword>
<accession>A0A564VTU6</accession>
<dbReference type="CDD" id="cd00009">
    <property type="entry name" value="AAA"/>
    <property type="match status" value="1"/>
</dbReference>
<dbReference type="InterPro" id="IPR041628">
    <property type="entry name" value="ChlI/MoxR_AAA_lid"/>
</dbReference>
<reference evidence="2 3" key="1">
    <citation type="submission" date="2019-07" db="EMBL/GenBank/DDBJ databases">
        <authorList>
            <person name="Hibberd C M."/>
            <person name="Gehrig L. J."/>
            <person name="Chang H.-W."/>
            <person name="Venkatesh S."/>
        </authorList>
    </citation>
    <scope>NUCLEOTIDE SEQUENCE [LARGE SCALE GENOMIC DNA]</scope>
    <source>
        <strain evidence="2">Blautia_luti_SSTS_Bg7063</strain>
    </source>
</reference>
<dbReference type="Gene3D" id="1.10.8.80">
    <property type="entry name" value="Magnesium chelatase subunit I, C-Terminal domain"/>
    <property type="match status" value="1"/>
</dbReference>
<dbReference type="RefSeq" id="WP_330575270.1">
    <property type="nucleotide sequence ID" value="NZ_CABHMX010000017.1"/>
</dbReference>
<dbReference type="Pfam" id="PF07728">
    <property type="entry name" value="AAA_5"/>
    <property type="match status" value="1"/>
</dbReference>
<gene>
    <name evidence="2" type="primary">bchI</name>
    <name evidence="2" type="ORF">RSSSTS7063_02946</name>
</gene>
<dbReference type="InterPro" id="IPR011704">
    <property type="entry name" value="ATPase_dyneun-rel_AAA"/>
</dbReference>
<dbReference type="EMBL" id="CABHNW010000056">
    <property type="protein sequence ID" value="VUX35949.1"/>
    <property type="molecule type" value="Genomic_DNA"/>
</dbReference>
<dbReference type="SMART" id="SM00382">
    <property type="entry name" value="AAA"/>
    <property type="match status" value="1"/>
</dbReference>
<dbReference type="PANTHER" id="PTHR32039:SF9">
    <property type="entry name" value="MAGNESIUM-CHELATASE SUBUNIT CHLI-2, CHLOROPLASTIC"/>
    <property type="match status" value="1"/>
</dbReference>
<dbReference type="EC" id="6.6.1.1" evidence="2"/>
<name>A0A564VTU6_9FIRM</name>
<dbReference type="SUPFAM" id="SSF52540">
    <property type="entry name" value="P-loop containing nucleoside triphosphate hydrolases"/>
    <property type="match status" value="1"/>
</dbReference>
<feature type="domain" description="AAA+ ATPase" evidence="1">
    <location>
        <begin position="32"/>
        <end position="175"/>
    </location>
</feature>
<dbReference type="InterPro" id="IPR027417">
    <property type="entry name" value="P-loop_NTPase"/>
</dbReference>
<organism evidence="2 3">
    <name type="scientific">Blautia luti</name>
    <dbReference type="NCBI Taxonomy" id="89014"/>
    <lineage>
        <taxon>Bacteria</taxon>
        <taxon>Bacillati</taxon>
        <taxon>Bacillota</taxon>
        <taxon>Clostridia</taxon>
        <taxon>Lachnospirales</taxon>
        <taxon>Lachnospiraceae</taxon>
        <taxon>Blautia</taxon>
    </lineage>
</organism>
<evidence type="ECO:0000259" key="1">
    <source>
        <dbReference type="SMART" id="SM00382"/>
    </source>
</evidence>
<evidence type="ECO:0000313" key="2">
    <source>
        <dbReference type="EMBL" id="VUX35949.1"/>
    </source>
</evidence>
<proteinExistence type="predicted"/>
<dbReference type="GO" id="GO:0016851">
    <property type="term" value="F:magnesium chelatase activity"/>
    <property type="evidence" value="ECO:0007669"/>
    <property type="project" value="UniProtKB-EC"/>
</dbReference>